<feature type="region of interest" description="Disordered" evidence="1">
    <location>
        <begin position="51"/>
        <end position="80"/>
    </location>
</feature>
<evidence type="ECO:0000313" key="3">
    <source>
        <dbReference type="Proteomes" id="UP000297866"/>
    </source>
</evidence>
<dbReference type="EMBL" id="SOEZ01000071">
    <property type="protein sequence ID" value="TFB47625.1"/>
    <property type="molecule type" value="Genomic_DNA"/>
</dbReference>
<feature type="compositionally biased region" description="Basic and acidic residues" evidence="1">
    <location>
        <begin position="30"/>
        <end position="39"/>
    </location>
</feature>
<organism evidence="2 3">
    <name type="scientific">Cryobacterium tagatosivorans</name>
    <dbReference type="NCBI Taxonomy" id="1259199"/>
    <lineage>
        <taxon>Bacteria</taxon>
        <taxon>Bacillati</taxon>
        <taxon>Actinomycetota</taxon>
        <taxon>Actinomycetes</taxon>
        <taxon>Micrococcales</taxon>
        <taxon>Microbacteriaceae</taxon>
        <taxon>Cryobacterium</taxon>
    </lineage>
</organism>
<feature type="region of interest" description="Disordered" evidence="1">
    <location>
        <begin position="15"/>
        <end position="39"/>
    </location>
</feature>
<evidence type="ECO:0000256" key="1">
    <source>
        <dbReference type="SAM" id="MobiDB-lite"/>
    </source>
</evidence>
<accession>A0A4R8UDH9</accession>
<sequence length="80" mass="9161">MNPLAYFAIELNRQNEEQAERARRLRRQRHGEDEPTAARDRLWAAAIHRFAERSAEPNTPERRPESRPAAGQPALGYPAA</sequence>
<feature type="compositionally biased region" description="Basic and acidic residues" evidence="1">
    <location>
        <begin position="51"/>
        <end position="66"/>
    </location>
</feature>
<reference evidence="2 3" key="1">
    <citation type="submission" date="2019-03" db="EMBL/GenBank/DDBJ databases">
        <title>Genomics of glacier-inhabiting Cryobacterium strains.</title>
        <authorList>
            <person name="Liu Q."/>
            <person name="Xin Y.-H."/>
        </authorList>
    </citation>
    <scope>NUCLEOTIDE SEQUENCE [LARGE SCALE GENOMIC DNA]</scope>
    <source>
        <strain evidence="2 3">Sr47</strain>
    </source>
</reference>
<keyword evidence="3" id="KW-1185">Reference proteome</keyword>
<protein>
    <submittedName>
        <fullName evidence="2">Uncharacterized protein</fullName>
    </submittedName>
</protein>
<name>A0A4R8UDH9_9MICO</name>
<gene>
    <name evidence="2" type="ORF">E3O23_14700</name>
</gene>
<comment type="caution">
    <text evidence="2">The sequence shown here is derived from an EMBL/GenBank/DDBJ whole genome shotgun (WGS) entry which is preliminary data.</text>
</comment>
<proteinExistence type="predicted"/>
<dbReference type="Proteomes" id="UP000297866">
    <property type="component" value="Unassembled WGS sequence"/>
</dbReference>
<evidence type="ECO:0000313" key="2">
    <source>
        <dbReference type="EMBL" id="TFB47625.1"/>
    </source>
</evidence>
<dbReference type="AlphaFoldDB" id="A0A4R8UDH9"/>
<dbReference type="RefSeq" id="WP_134492262.1">
    <property type="nucleotide sequence ID" value="NZ_SOEZ01000071.1"/>
</dbReference>